<reference evidence="3 4" key="1">
    <citation type="submission" date="2019-01" db="EMBL/GenBank/DDBJ databases">
        <title>Nuclear Genome Assembly of the Microalgal Biofuel strain Nannochloropsis salina CCMP1776.</title>
        <authorList>
            <person name="Hovde B."/>
        </authorList>
    </citation>
    <scope>NUCLEOTIDE SEQUENCE [LARGE SCALE GENOMIC DNA]</scope>
    <source>
        <strain evidence="3 4">CCMP1776</strain>
    </source>
</reference>
<evidence type="ECO:0000313" key="3">
    <source>
        <dbReference type="EMBL" id="TFJ88207.1"/>
    </source>
</evidence>
<sequence length="438" mass="47202">MGAVRQNVESVRQNDARVRTAVIERMSYQVIGGDVGGTNSRLALYTVPATKLALKEGRMPPGTILYSMWYRNSEFTTFTDVFKAFLQEVAEAGATAKDISTACVAVAGPVAHNEVKMTNRGRWIINGDRLAKEVGLKRVVLINDFVAQGYGLLTVDRTDTKEVHVLQDASPEPGAPIATIGAGTGLGECFLTPGEDGYYVAYPSEGGHAEFPPRTETEFQLLEFLKRRYEQKHRVSVERVVSGPGIANVYDFLAEHYPDQVDKSVDAAFRAAGEMGGKIVSENAKPGTLAGLALDIFAGAYGSEAGVAGLKWMPFGGLFITGGLTPKNIDRIAGKNSLFMEAFRDKGRVSPLLSKIPMYAVLVEDLGERGAHWMAIKTLLEHLNSGNVLRGVFKGAATGSASRAHDGISFWRSQTAVTMVGGVALASLSFLAAKFFRK</sequence>
<evidence type="ECO:0008006" key="5">
    <source>
        <dbReference type="Google" id="ProtNLM"/>
    </source>
</evidence>
<dbReference type="InterPro" id="IPR003836">
    <property type="entry name" value="Glucokinase"/>
</dbReference>
<dbReference type="GO" id="GO:0005524">
    <property type="term" value="F:ATP binding"/>
    <property type="evidence" value="ECO:0007669"/>
    <property type="project" value="InterPro"/>
</dbReference>
<dbReference type="OrthoDB" id="10251652at2759"/>
<dbReference type="GO" id="GO:0004340">
    <property type="term" value="F:glucokinase activity"/>
    <property type="evidence" value="ECO:0007669"/>
    <property type="project" value="InterPro"/>
</dbReference>
<evidence type="ECO:0000256" key="2">
    <source>
        <dbReference type="ARBA" id="ARBA00022777"/>
    </source>
</evidence>
<name>A0A4D9DCS1_9STRA</name>
<dbReference type="Gene3D" id="3.40.367.20">
    <property type="match status" value="1"/>
</dbReference>
<gene>
    <name evidence="3" type="ORF">NSK_000559</name>
</gene>
<proteinExistence type="predicted"/>
<dbReference type="Pfam" id="PF02685">
    <property type="entry name" value="Glucokinase"/>
    <property type="match status" value="1"/>
</dbReference>
<dbReference type="InterPro" id="IPR043129">
    <property type="entry name" value="ATPase_NBD"/>
</dbReference>
<dbReference type="EMBL" id="SDOX01000002">
    <property type="protein sequence ID" value="TFJ88207.1"/>
    <property type="molecule type" value="Genomic_DNA"/>
</dbReference>
<accession>A0A4D9DCS1</accession>
<organism evidence="3 4">
    <name type="scientific">Nannochloropsis salina CCMP1776</name>
    <dbReference type="NCBI Taxonomy" id="1027361"/>
    <lineage>
        <taxon>Eukaryota</taxon>
        <taxon>Sar</taxon>
        <taxon>Stramenopiles</taxon>
        <taxon>Ochrophyta</taxon>
        <taxon>Eustigmatophyceae</taxon>
        <taxon>Eustigmatales</taxon>
        <taxon>Monodopsidaceae</taxon>
        <taxon>Microchloropsis</taxon>
        <taxon>Microchloropsis salina</taxon>
    </lineage>
</organism>
<dbReference type="AlphaFoldDB" id="A0A4D9DCS1"/>
<dbReference type="GO" id="GO:0006096">
    <property type="term" value="P:glycolytic process"/>
    <property type="evidence" value="ECO:0007669"/>
    <property type="project" value="InterPro"/>
</dbReference>
<keyword evidence="1" id="KW-0808">Transferase</keyword>
<dbReference type="Proteomes" id="UP000355283">
    <property type="component" value="Unassembled WGS sequence"/>
</dbReference>
<dbReference type="GO" id="GO:0005536">
    <property type="term" value="F:D-glucose binding"/>
    <property type="evidence" value="ECO:0007669"/>
    <property type="project" value="InterPro"/>
</dbReference>
<keyword evidence="4" id="KW-1185">Reference proteome</keyword>
<comment type="caution">
    <text evidence="3">The sequence shown here is derived from an EMBL/GenBank/DDBJ whole genome shotgun (WGS) entry which is preliminary data.</text>
</comment>
<evidence type="ECO:0000313" key="4">
    <source>
        <dbReference type="Proteomes" id="UP000355283"/>
    </source>
</evidence>
<protein>
    <recommendedName>
        <fullName evidence="5">Glucokinase</fullName>
    </recommendedName>
</protein>
<dbReference type="SUPFAM" id="SSF53067">
    <property type="entry name" value="Actin-like ATPase domain"/>
    <property type="match status" value="1"/>
</dbReference>
<keyword evidence="2" id="KW-0418">Kinase</keyword>
<dbReference type="NCBIfam" id="TIGR00749">
    <property type="entry name" value="glk"/>
    <property type="match status" value="1"/>
</dbReference>
<dbReference type="PANTHER" id="PTHR47363:SF1">
    <property type="entry name" value="GLUCOKINASE"/>
    <property type="match status" value="1"/>
</dbReference>
<dbReference type="CDD" id="cd24008">
    <property type="entry name" value="ASKHA_NBD_GLK"/>
    <property type="match status" value="1"/>
</dbReference>
<evidence type="ECO:0000256" key="1">
    <source>
        <dbReference type="ARBA" id="ARBA00022679"/>
    </source>
</evidence>
<dbReference type="PANTHER" id="PTHR47363">
    <property type="entry name" value="GLUCOKINASE"/>
    <property type="match status" value="1"/>
</dbReference>
<dbReference type="Gene3D" id="3.30.420.40">
    <property type="match status" value="1"/>
</dbReference>